<dbReference type="InterPro" id="IPR012551">
    <property type="entry name" value="DUF1707_SHOCT-like"/>
</dbReference>
<accession>A0AA46TEI7</accession>
<dbReference type="PANTHER" id="PTHR40763:SF4">
    <property type="entry name" value="DUF1707 DOMAIN-CONTAINING PROTEIN"/>
    <property type="match status" value="1"/>
</dbReference>
<proteinExistence type="predicted"/>
<evidence type="ECO:0000313" key="2">
    <source>
        <dbReference type="EMBL" id="UYM03894.1"/>
    </source>
</evidence>
<dbReference type="AlphaFoldDB" id="A0AA46TEI7"/>
<dbReference type="EMBL" id="CP094970">
    <property type="protein sequence ID" value="UYM03894.1"/>
    <property type="molecule type" value="Genomic_DNA"/>
</dbReference>
<evidence type="ECO:0000259" key="1">
    <source>
        <dbReference type="Pfam" id="PF08044"/>
    </source>
</evidence>
<gene>
    <name evidence="2" type="ORF">L0C25_15245</name>
</gene>
<dbReference type="Proteomes" id="UP001164390">
    <property type="component" value="Chromosome"/>
</dbReference>
<protein>
    <submittedName>
        <fullName evidence="2">DUF1707 domain-containing protein</fullName>
    </submittedName>
</protein>
<reference evidence="2" key="1">
    <citation type="submission" date="2022-01" db="EMBL/GenBank/DDBJ databases">
        <title>Nocardioidaceae gen. sp. A5X3R13.</title>
        <authorList>
            <person name="Lopez Marin M.A."/>
            <person name="Uhlik O."/>
        </authorList>
    </citation>
    <scope>NUCLEOTIDE SEQUENCE</scope>
    <source>
        <strain evidence="2">A5X3R13</strain>
    </source>
</reference>
<name>A0AA46TEI7_9ACTN</name>
<organism evidence="2 3">
    <name type="scientific">Solicola gregarius</name>
    <dbReference type="NCBI Taxonomy" id="2908642"/>
    <lineage>
        <taxon>Bacteria</taxon>
        <taxon>Bacillati</taxon>
        <taxon>Actinomycetota</taxon>
        <taxon>Actinomycetes</taxon>
        <taxon>Propionibacteriales</taxon>
        <taxon>Nocardioidaceae</taxon>
        <taxon>Solicola</taxon>
    </lineage>
</organism>
<dbReference type="Pfam" id="PF08044">
    <property type="entry name" value="DUF1707"/>
    <property type="match status" value="1"/>
</dbReference>
<sequence>MASDGDRQKRARDDDRDRVVAALDDAYVDGQIDADEREARIAATLSARTLAELDAVLADLQVENVLPEPEPSSSRAPVIAAVAAVAVLGFIGWQIVGDGPEPPDSSIGSVSEAESAVTGEDVVMWSDVENELSAAAPSGKGIRVPEIQGWSGSEEDIRALIDAYREKRGDYVVEASFRPEYATLSEPLGGADPTSQVWSYYPHDPMLRSSAAASDGVRDRVLVDLRDLNLDQLFANFEYALTELNVEDAQLLYISVNEWNGAPQIQIYVRAKRYSNEVGYLNTTLEGERTSVVAHDGA</sequence>
<dbReference type="KEGG" id="sgrg:L0C25_15245"/>
<dbReference type="PANTHER" id="PTHR40763">
    <property type="entry name" value="MEMBRANE PROTEIN-RELATED"/>
    <property type="match status" value="1"/>
</dbReference>
<feature type="domain" description="DUF1707" evidence="1">
    <location>
        <begin position="10"/>
        <end position="61"/>
    </location>
</feature>
<dbReference type="RefSeq" id="WP_271632536.1">
    <property type="nucleotide sequence ID" value="NZ_CP094970.1"/>
</dbReference>
<keyword evidence="3" id="KW-1185">Reference proteome</keyword>
<evidence type="ECO:0000313" key="3">
    <source>
        <dbReference type="Proteomes" id="UP001164390"/>
    </source>
</evidence>